<accession>A0A8A2VHH2</accession>
<dbReference type="Proteomes" id="UP000663203">
    <property type="component" value="Chromosome"/>
</dbReference>
<evidence type="ECO:0000256" key="1">
    <source>
        <dbReference type="ARBA" id="ARBA00000085"/>
    </source>
</evidence>
<evidence type="ECO:0000256" key="6">
    <source>
        <dbReference type="ARBA" id="ARBA00023012"/>
    </source>
</evidence>
<dbReference type="RefSeq" id="WP_207289871.1">
    <property type="nucleotide sequence ID" value="NZ_CP071462.1"/>
</dbReference>
<dbReference type="Gene3D" id="3.30.565.10">
    <property type="entry name" value="Histidine kinase-like ATPase, C-terminal domain"/>
    <property type="match status" value="1"/>
</dbReference>
<dbReference type="SMART" id="SM00388">
    <property type="entry name" value="HisKA"/>
    <property type="match status" value="1"/>
</dbReference>
<dbReference type="Gene3D" id="3.30.450.20">
    <property type="entry name" value="PAS domain"/>
    <property type="match status" value="2"/>
</dbReference>
<proteinExistence type="predicted"/>
<keyword evidence="3 7" id="KW-0597">Phosphoprotein</keyword>
<dbReference type="InterPro" id="IPR004358">
    <property type="entry name" value="Sig_transdc_His_kin-like_C"/>
</dbReference>
<dbReference type="SMART" id="SM00086">
    <property type="entry name" value="PAC"/>
    <property type="match status" value="2"/>
</dbReference>
<dbReference type="InterPro" id="IPR005467">
    <property type="entry name" value="His_kinase_dom"/>
</dbReference>
<feature type="domain" description="PAC" evidence="11">
    <location>
        <begin position="213"/>
        <end position="267"/>
    </location>
</feature>
<dbReference type="KEGG" id="hakz:J0X25_04060"/>
<evidence type="ECO:0000256" key="7">
    <source>
        <dbReference type="PROSITE-ProRule" id="PRU00169"/>
    </source>
</evidence>
<organism evidence="12 13">
    <name type="scientific">Haloterrigena alkaliphila</name>
    <dbReference type="NCBI Taxonomy" id="2816475"/>
    <lineage>
        <taxon>Archaea</taxon>
        <taxon>Methanobacteriati</taxon>
        <taxon>Methanobacteriota</taxon>
        <taxon>Stenosarchaea group</taxon>
        <taxon>Halobacteria</taxon>
        <taxon>Halobacteriales</taxon>
        <taxon>Natrialbaceae</taxon>
        <taxon>Haloterrigena</taxon>
    </lineage>
</organism>
<dbReference type="InterPro" id="IPR003661">
    <property type="entry name" value="HisK_dim/P_dom"/>
</dbReference>
<dbReference type="SUPFAM" id="SSF52172">
    <property type="entry name" value="CheY-like"/>
    <property type="match status" value="1"/>
</dbReference>
<protein>
    <recommendedName>
        <fullName evidence="2">histidine kinase</fullName>
        <ecNumber evidence="2">2.7.13.3</ecNumber>
    </recommendedName>
</protein>
<dbReference type="GO" id="GO:0000155">
    <property type="term" value="F:phosphorelay sensor kinase activity"/>
    <property type="evidence" value="ECO:0007669"/>
    <property type="project" value="InterPro"/>
</dbReference>
<dbReference type="PANTHER" id="PTHR43711">
    <property type="entry name" value="TWO-COMPONENT HISTIDINE KINASE"/>
    <property type="match status" value="1"/>
</dbReference>
<name>A0A8A2VHH2_9EURY</name>
<keyword evidence="4" id="KW-0808">Transferase</keyword>
<feature type="domain" description="PAS" evidence="10">
    <location>
        <begin position="264"/>
        <end position="343"/>
    </location>
</feature>
<feature type="domain" description="Response regulatory" evidence="9">
    <location>
        <begin position="6"/>
        <end position="123"/>
    </location>
</feature>
<dbReference type="CDD" id="cd00130">
    <property type="entry name" value="PAS"/>
    <property type="match status" value="2"/>
</dbReference>
<sequence>MSSGIHVLCVDDDPDIRSVTTASLERASDELSVATAATGRDALSRLRDEEPIDCIVSDYEMPGLDGLELLEAVRERDPELPFILFTGRGSESIASEAISAGVTDYLQKGTGGDQYTVLANRIENAVAKRRADRARRESERELERYRTLVESVDDPMYVLDHLGRCTVANDAFCTLLDVDREAVVGEHITEFISRSSFERGIKTVRNLYVNDEESDRFEVTVETDGGDRWIGEANVTVLTDDDGEFAGSTAVIRDITERKRRERELAEYERIIELVPTALFVLDAEGTITWCNDEFADAFAEDVAELQGTAFPALVERGYYADRVMEKYAEEVRRLLSSSTDLERAKYRVRFRSPDGEELIHDVHTRLLPLEDGEFAGTIHAIRDITRRRRYQNELERQNERLEGFASVVSHDLRNPLNVAQGSLELHAEDCPAADDDSIEQVRSSLGRMDELIENLLSLARHGRTVGDPEPVDLERLVREAWNAVETADAVLDCRVDRTIVADGGRLRALFENLFRNAIEHGGSDVTVTVEWLEDDTDTDVSSPVFYVADDGSGLETAPRELFEFGHTSAEDGTGFGLAIVQQIVEAHGWTVTASEGRDGGARFEFEGVTIFDDEPARD</sequence>
<keyword evidence="6" id="KW-0902">Two-component regulatory system</keyword>
<keyword evidence="13" id="KW-1185">Reference proteome</keyword>
<feature type="domain" description="PAS" evidence="10">
    <location>
        <begin position="141"/>
        <end position="211"/>
    </location>
</feature>
<dbReference type="InterPro" id="IPR001789">
    <property type="entry name" value="Sig_transdc_resp-reg_receiver"/>
</dbReference>
<dbReference type="InterPro" id="IPR050736">
    <property type="entry name" value="Sensor_HK_Regulatory"/>
</dbReference>
<dbReference type="PROSITE" id="PS50109">
    <property type="entry name" value="HIS_KIN"/>
    <property type="match status" value="1"/>
</dbReference>
<dbReference type="PANTHER" id="PTHR43711:SF1">
    <property type="entry name" value="HISTIDINE KINASE 1"/>
    <property type="match status" value="1"/>
</dbReference>
<dbReference type="InterPro" id="IPR001610">
    <property type="entry name" value="PAC"/>
</dbReference>
<dbReference type="PROSITE" id="PS50112">
    <property type="entry name" value="PAS"/>
    <property type="match status" value="2"/>
</dbReference>
<dbReference type="CDD" id="cd00082">
    <property type="entry name" value="HisKA"/>
    <property type="match status" value="1"/>
</dbReference>
<dbReference type="Pfam" id="PF08448">
    <property type="entry name" value="PAS_4"/>
    <property type="match status" value="1"/>
</dbReference>
<dbReference type="SUPFAM" id="SSF47384">
    <property type="entry name" value="Homodimeric domain of signal transducing histidine kinase"/>
    <property type="match status" value="1"/>
</dbReference>
<evidence type="ECO:0000259" key="11">
    <source>
        <dbReference type="PROSITE" id="PS50113"/>
    </source>
</evidence>
<dbReference type="Pfam" id="PF00989">
    <property type="entry name" value="PAS"/>
    <property type="match status" value="1"/>
</dbReference>
<dbReference type="SUPFAM" id="SSF55874">
    <property type="entry name" value="ATPase domain of HSP90 chaperone/DNA topoisomerase II/histidine kinase"/>
    <property type="match status" value="1"/>
</dbReference>
<dbReference type="EC" id="2.7.13.3" evidence="2"/>
<evidence type="ECO:0000313" key="12">
    <source>
        <dbReference type="EMBL" id="QSX00151.1"/>
    </source>
</evidence>
<evidence type="ECO:0000256" key="2">
    <source>
        <dbReference type="ARBA" id="ARBA00012438"/>
    </source>
</evidence>
<dbReference type="SUPFAM" id="SSF55785">
    <property type="entry name" value="PYP-like sensor domain (PAS domain)"/>
    <property type="match status" value="2"/>
</dbReference>
<dbReference type="SMART" id="SM00387">
    <property type="entry name" value="HATPase_c"/>
    <property type="match status" value="1"/>
</dbReference>
<evidence type="ECO:0000259" key="9">
    <source>
        <dbReference type="PROSITE" id="PS50110"/>
    </source>
</evidence>
<dbReference type="Gene3D" id="3.40.50.2300">
    <property type="match status" value="1"/>
</dbReference>
<feature type="modified residue" description="4-aspartylphosphate" evidence="7">
    <location>
        <position position="58"/>
    </location>
</feature>
<dbReference type="InterPro" id="IPR036097">
    <property type="entry name" value="HisK_dim/P_sf"/>
</dbReference>
<dbReference type="EMBL" id="CP071462">
    <property type="protein sequence ID" value="QSX00151.1"/>
    <property type="molecule type" value="Genomic_DNA"/>
</dbReference>
<feature type="domain" description="PAC" evidence="11">
    <location>
        <begin position="345"/>
        <end position="397"/>
    </location>
</feature>
<evidence type="ECO:0000313" key="13">
    <source>
        <dbReference type="Proteomes" id="UP000663203"/>
    </source>
</evidence>
<dbReference type="SMART" id="SM00448">
    <property type="entry name" value="REC"/>
    <property type="match status" value="1"/>
</dbReference>
<evidence type="ECO:0000259" key="10">
    <source>
        <dbReference type="PROSITE" id="PS50112"/>
    </source>
</evidence>
<comment type="catalytic activity">
    <reaction evidence="1">
        <text>ATP + protein L-histidine = ADP + protein N-phospho-L-histidine.</text>
        <dbReference type="EC" id="2.7.13.3"/>
    </reaction>
</comment>
<dbReference type="InterPro" id="IPR003594">
    <property type="entry name" value="HATPase_dom"/>
</dbReference>
<evidence type="ECO:0000256" key="4">
    <source>
        <dbReference type="ARBA" id="ARBA00022679"/>
    </source>
</evidence>
<keyword evidence="5" id="KW-0418">Kinase</keyword>
<dbReference type="InterPro" id="IPR013767">
    <property type="entry name" value="PAS_fold"/>
</dbReference>
<dbReference type="Gene3D" id="1.10.287.130">
    <property type="match status" value="1"/>
</dbReference>
<evidence type="ECO:0000259" key="8">
    <source>
        <dbReference type="PROSITE" id="PS50109"/>
    </source>
</evidence>
<dbReference type="InterPro" id="IPR011006">
    <property type="entry name" value="CheY-like_superfamily"/>
</dbReference>
<dbReference type="InterPro" id="IPR000014">
    <property type="entry name" value="PAS"/>
</dbReference>
<dbReference type="Pfam" id="PF02518">
    <property type="entry name" value="HATPase_c"/>
    <property type="match status" value="1"/>
</dbReference>
<evidence type="ECO:0000256" key="5">
    <source>
        <dbReference type="ARBA" id="ARBA00022777"/>
    </source>
</evidence>
<dbReference type="InterPro" id="IPR036890">
    <property type="entry name" value="HATPase_C_sf"/>
</dbReference>
<reference evidence="12 13" key="1">
    <citation type="submission" date="2021-03" db="EMBL/GenBank/DDBJ databases">
        <title>Haloterrigena longa sp. nov. and Haloterrigena limicola sp. nov., extremely halophilic archaea isolated from a salt lake.</title>
        <authorList>
            <person name="Henglin C."/>
        </authorList>
    </citation>
    <scope>NUCLEOTIDE SEQUENCE [LARGE SCALE GENOMIC DNA]</scope>
    <source>
        <strain evidence="12 13">KZCA68</strain>
    </source>
</reference>
<dbReference type="Pfam" id="PF00072">
    <property type="entry name" value="Response_reg"/>
    <property type="match status" value="1"/>
</dbReference>
<dbReference type="PROSITE" id="PS50110">
    <property type="entry name" value="RESPONSE_REGULATORY"/>
    <property type="match status" value="1"/>
</dbReference>
<dbReference type="GO" id="GO:0006355">
    <property type="term" value="P:regulation of DNA-templated transcription"/>
    <property type="evidence" value="ECO:0007669"/>
    <property type="project" value="InterPro"/>
</dbReference>
<dbReference type="SMART" id="SM00091">
    <property type="entry name" value="PAS"/>
    <property type="match status" value="2"/>
</dbReference>
<dbReference type="InterPro" id="IPR035965">
    <property type="entry name" value="PAS-like_dom_sf"/>
</dbReference>
<dbReference type="AlphaFoldDB" id="A0A8A2VHH2"/>
<dbReference type="PROSITE" id="PS50113">
    <property type="entry name" value="PAC"/>
    <property type="match status" value="2"/>
</dbReference>
<feature type="domain" description="Histidine kinase" evidence="8">
    <location>
        <begin position="408"/>
        <end position="607"/>
    </location>
</feature>
<gene>
    <name evidence="12" type="ORF">J0X25_04060</name>
</gene>
<dbReference type="GeneID" id="63186451"/>
<evidence type="ECO:0000256" key="3">
    <source>
        <dbReference type="ARBA" id="ARBA00022553"/>
    </source>
</evidence>
<dbReference type="NCBIfam" id="TIGR00229">
    <property type="entry name" value="sensory_box"/>
    <property type="match status" value="2"/>
</dbReference>
<dbReference type="InterPro" id="IPR013656">
    <property type="entry name" value="PAS_4"/>
</dbReference>
<dbReference type="InterPro" id="IPR000700">
    <property type="entry name" value="PAS-assoc_C"/>
</dbReference>
<dbReference type="Pfam" id="PF00512">
    <property type="entry name" value="HisKA"/>
    <property type="match status" value="1"/>
</dbReference>
<dbReference type="PRINTS" id="PR00344">
    <property type="entry name" value="BCTRLSENSOR"/>
</dbReference>